<reference evidence="2 3" key="1">
    <citation type="journal article" date="2024" name="Arch. Microbiol.">
        <title>Corallococcus caeni sp. nov., a novel myxobacterium isolated from activated sludge.</title>
        <authorList>
            <person name="Tomita S."/>
            <person name="Nakai R."/>
            <person name="Kuroda K."/>
            <person name="Kurashita H."/>
            <person name="Hatamoto M."/>
            <person name="Yamaguchi T."/>
            <person name="Narihiro T."/>
        </authorList>
    </citation>
    <scope>NUCLEOTIDE SEQUENCE [LARGE SCALE GENOMIC DNA]</scope>
    <source>
        <strain evidence="2 3">NO1</strain>
    </source>
</reference>
<name>A0ABQ6R1X9_9BACT</name>
<evidence type="ECO:0008006" key="4">
    <source>
        <dbReference type="Google" id="ProtNLM"/>
    </source>
</evidence>
<dbReference type="PROSITE" id="PS51257">
    <property type="entry name" value="PROKAR_LIPOPROTEIN"/>
    <property type="match status" value="1"/>
</dbReference>
<evidence type="ECO:0000256" key="1">
    <source>
        <dbReference type="SAM" id="SignalP"/>
    </source>
</evidence>
<dbReference type="EMBL" id="BTTX01000008">
    <property type="protein sequence ID" value="GMU10314.1"/>
    <property type="molecule type" value="Genomic_DNA"/>
</dbReference>
<feature type="signal peptide" evidence="1">
    <location>
        <begin position="1"/>
        <end position="19"/>
    </location>
</feature>
<accession>A0ABQ6R1X9</accession>
<dbReference type="Proteomes" id="UP001342631">
    <property type="component" value="Unassembled WGS sequence"/>
</dbReference>
<sequence>MTRHLAATALLAFLTTACGEEIPTDPQVNTQTAALLPPGDSLIGTWKSGGWPGIVSISGGDGYMTNDGDGCWLNGDLKFENITPTSTPDEYTATRHMYGSGFCLVHASPETTIITLHHYTSGDAFSEVSPSFSASWTRYP</sequence>
<comment type="caution">
    <text evidence="2">The sequence shown here is derived from an EMBL/GenBank/DDBJ whole genome shotgun (WGS) entry which is preliminary data.</text>
</comment>
<proteinExistence type="predicted"/>
<gene>
    <name evidence="2" type="ORF">ASNO1_65680</name>
</gene>
<protein>
    <recommendedName>
        <fullName evidence="4">Lipocalin-like domain-containing protein</fullName>
    </recommendedName>
</protein>
<keyword evidence="1" id="KW-0732">Signal</keyword>
<keyword evidence="3" id="KW-1185">Reference proteome</keyword>
<evidence type="ECO:0000313" key="2">
    <source>
        <dbReference type="EMBL" id="GMU10314.1"/>
    </source>
</evidence>
<feature type="chain" id="PRO_5045396518" description="Lipocalin-like domain-containing protein" evidence="1">
    <location>
        <begin position="20"/>
        <end position="140"/>
    </location>
</feature>
<organism evidence="2 3">
    <name type="scientific">Corallococcus caeni</name>
    <dbReference type="NCBI Taxonomy" id="3082388"/>
    <lineage>
        <taxon>Bacteria</taxon>
        <taxon>Pseudomonadati</taxon>
        <taxon>Myxococcota</taxon>
        <taxon>Myxococcia</taxon>
        <taxon>Myxococcales</taxon>
        <taxon>Cystobacterineae</taxon>
        <taxon>Myxococcaceae</taxon>
        <taxon>Corallococcus</taxon>
    </lineage>
</organism>
<dbReference type="RefSeq" id="WP_338268655.1">
    <property type="nucleotide sequence ID" value="NZ_BTTW01000008.1"/>
</dbReference>
<evidence type="ECO:0000313" key="3">
    <source>
        <dbReference type="Proteomes" id="UP001342631"/>
    </source>
</evidence>